<dbReference type="EMBL" id="SGVY01000004">
    <property type="protein sequence ID" value="TFH84252.1"/>
    <property type="molecule type" value="Genomic_DNA"/>
</dbReference>
<dbReference type="SUPFAM" id="SSF52540">
    <property type="entry name" value="P-loop containing nucleoside triphosphate hydrolases"/>
    <property type="match status" value="1"/>
</dbReference>
<dbReference type="InterPro" id="IPR003959">
    <property type="entry name" value="ATPase_AAA_core"/>
</dbReference>
<protein>
    <submittedName>
        <fullName evidence="2">ATP-binding protein</fullName>
    </submittedName>
</protein>
<dbReference type="Gene3D" id="3.40.50.300">
    <property type="entry name" value="P-loop containing nucleotide triphosphate hydrolases"/>
    <property type="match status" value="1"/>
</dbReference>
<dbReference type="PANTHER" id="PTHR40396">
    <property type="entry name" value="ATPASE-LIKE PROTEIN"/>
    <property type="match status" value="1"/>
</dbReference>
<organism evidence="2 3">
    <name type="scientific">Segatella hominis</name>
    <dbReference type="NCBI Taxonomy" id="2518605"/>
    <lineage>
        <taxon>Bacteria</taxon>
        <taxon>Pseudomonadati</taxon>
        <taxon>Bacteroidota</taxon>
        <taxon>Bacteroidia</taxon>
        <taxon>Bacteroidales</taxon>
        <taxon>Prevotellaceae</taxon>
        <taxon>Segatella</taxon>
    </lineage>
</organism>
<dbReference type="RefSeq" id="WP_134842681.1">
    <property type="nucleotide sequence ID" value="NZ_SGVY01000004.1"/>
</dbReference>
<dbReference type="GO" id="GO:0005524">
    <property type="term" value="F:ATP binding"/>
    <property type="evidence" value="ECO:0007669"/>
    <property type="project" value="UniProtKB-KW"/>
</dbReference>
<evidence type="ECO:0000313" key="3">
    <source>
        <dbReference type="Proteomes" id="UP000297872"/>
    </source>
</evidence>
<dbReference type="OrthoDB" id="9809324at2"/>
<dbReference type="AlphaFoldDB" id="A0A4Y8VUH3"/>
<name>A0A4Y8VUH3_9BACT</name>
<gene>
    <name evidence="2" type="ORF">EXN75_02645</name>
</gene>
<dbReference type="Proteomes" id="UP000297872">
    <property type="component" value="Unassembled WGS sequence"/>
</dbReference>
<evidence type="ECO:0000313" key="2">
    <source>
        <dbReference type="EMBL" id="TFH84252.1"/>
    </source>
</evidence>
<sequence length="446" mass="52109">MLIRFDFSNIFSFLEETEFNMLPAKSLKSHTDHLHKINTNVNVLKGSVIYGANGAGKSNMIKAANLLLDIVLKGRVPSDIRYIRNKFSDEVTPVSQSVEFSYKNKIYNYGVTYVSKLCLEEWLYETGVEKDEMVFERTYSKETNKPVVKMGRKYVDGDEKKALLVSLLEDNILKNDELLIKHEDIIKEPRINRVREWFKDNLKIFFPETKSASIFDTQYENLKFKHFSEKLLRSFDVGIQDIELHEDDLDKFISQTGMPLDKIFEDIKTNLKKEESSVIETQYFTIGVTKEDDDKYMIRRITTSHVVNNKAVSFELKEESDGTQRLFDFAPVLYDLMQSDKTIIVDEIDRSIHANLLKMFVEKVMGMPILGQIIFSSHESCLLDCSIFRNDEIWFVEKDRKNQSSRFYTLNDFKPRNDLDIQKGYLKGRFGAIPFLAHLEDLKWED</sequence>
<dbReference type="GeneID" id="302994195"/>
<evidence type="ECO:0000259" key="1">
    <source>
        <dbReference type="Pfam" id="PF13304"/>
    </source>
</evidence>
<keyword evidence="2" id="KW-0547">Nucleotide-binding</keyword>
<comment type="caution">
    <text evidence="2">The sequence shown here is derived from an EMBL/GenBank/DDBJ whole genome shotgun (WGS) entry which is preliminary data.</text>
</comment>
<feature type="domain" description="ATPase AAA-type core" evidence="1">
    <location>
        <begin position="48"/>
        <end position="383"/>
    </location>
</feature>
<dbReference type="Pfam" id="PF13304">
    <property type="entry name" value="AAA_21"/>
    <property type="match status" value="1"/>
</dbReference>
<keyword evidence="3" id="KW-1185">Reference proteome</keyword>
<accession>A0A4Y8VUH3</accession>
<dbReference type="InterPro" id="IPR027417">
    <property type="entry name" value="P-loop_NTPase"/>
</dbReference>
<reference evidence="2 3" key="1">
    <citation type="submission" date="2019-02" db="EMBL/GenBank/DDBJ databases">
        <title>Draft Genome Sequence of the Prevotella sp. BCRC 81118, Isolated from Human Feces.</title>
        <authorList>
            <person name="Huang C.-H."/>
        </authorList>
    </citation>
    <scope>NUCLEOTIDE SEQUENCE [LARGE SCALE GENOMIC DNA]</scope>
    <source>
        <strain evidence="2 3">BCRC 81118</strain>
    </source>
</reference>
<keyword evidence="2" id="KW-0067">ATP-binding</keyword>
<dbReference type="GO" id="GO:0016887">
    <property type="term" value="F:ATP hydrolysis activity"/>
    <property type="evidence" value="ECO:0007669"/>
    <property type="project" value="InterPro"/>
</dbReference>
<dbReference type="PANTHER" id="PTHR40396:SF1">
    <property type="entry name" value="ATPASE AAA-TYPE CORE DOMAIN-CONTAINING PROTEIN"/>
    <property type="match status" value="1"/>
</dbReference>
<proteinExistence type="predicted"/>